<feature type="transmembrane region" description="Helical" evidence="1">
    <location>
        <begin position="6"/>
        <end position="29"/>
    </location>
</feature>
<accession>A0AAV4W7H0</accession>
<proteinExistence type="predicted"/>
<keyword evidence="1" id="KW-1133">Transmembrane helix</keyword>
<reference evidence="2 3" key="1">
    <citation type="submission" date="2021-06" db="EMBL/GenBank/DDBJ databases">
        <title>Caerostris extrusa draft genome.</title>
        <authorList>
            <person name="Kono N."/>
            <person name="Arakawa K."/>
        </authorList>
    </citation>
    <scope>NUCLEOTIDE SEQUENCE [LARGE SCALE GENOMIC DNA]</scope>
</reference>
<evidence type="ECO:0000256" key="1">
    <source>
        <dbReference type="SAM" id="Phobius"/>
    </source>
</evidence>
<comment type="caution">
    <text evidence="2">The sequence shown here is derived from an EMBL/GenBank/DDBJ whole genome shotgun (WGS) entry which is preliminary data.</text>
</comment>
<sequence length="278" mass="31194">MLGLKLVVLMLGLKLVVLMLGLKTILLMLDLQPVLMLDLKPVLQPNKLKLRKKFSILWHLTRDLNLKSTPSAMIRVFDRNWTPKAISQAWLNHSLQRGDVARFLEPILLILLHPDSARVSVQHVSVHSKRVVSVDKDLSNPEDTEAKVYAISSTSGHVIYHISDDSHPSSHQPSPERKILALTSVLNVDSNKGSTVVTHNSMIQDFELPSSHERDLKLPISVFVNPFGSLSSLGSDSQLDYVNFASPDLSQAKRIDFMRRSSFEEDIIENANLSQILK</sequence>
<protein>
    <submittedName>
        <fullName evidence="2">Uncharacterized protein</fullName>
    </submittedName>
</protein>
<evidence type="ECO:0000313" key="2">
    <source>
        <dbReference type="EMBL" id="GIY77553.1"/>
    </source>
</evidence>
<keyword evidence="1" id="KW-0472">Membrane</keyword>
<dbReference type="InterPro" id="IPR040314">
    <property type="entry name" value="DOP1"/>
</dbReference>
<dbReference type="EMBL" id="BPLR01015642">
    <property type="protein sequence ID" value="GIY77553.1"/>
    <property type="molecule type" value="Genomic_DNA"/>
</dbReference>
<dbReference type="PANTHER" id="PTHR14042:SF24">
    <property type="entry name" value="PROTEIN DOPEY-1 HOMOLOG"/>
    <property type="match status" value="1"/>
</dbReference>
<keyword evidence="1" id="KW-0812">Transmembrane</keyword>
<organism evidence="2 3">
    <name type="scientific">Caerostris extrusa</name>
    <name type="common">Bark spider</name>
    <name type="synonym">Caerostris bankana</name>
    <dbReference type="NCBI Taxonomy" id="172846"/>
    <lineage>
        <taxon>Eukaryota</taxon>
        <taxon>Metazoa</taxon>
        <taxon>Ecdysozoa</taxon>
        <taxon>Arthropoda</taxon>
        <taxon>Chelicerata</taxon>
        <taxon>Arachnida</taxon>
        <taxon>Araneae</taxon>
        <taxon>Araneomorphae</taxon>
        <taxon>Entelegynae</taxon>
        <taxon>Araneoidea</taxon>
        <taxon>Araneidae</taxon>
        <taxon>Caerostris</taxon>
    </lineage>
</organism>
<dbReference type="GO" id="GO:0006895">
    <property type="term" value="P:Golgi to endosome transport"/>
    <property type="evidence" value="ECO:0007669"/>
    <property type="project" value="InterPro"/>
</dbReference>
<evidence type="ECO:0000313" key="3">
    <source>
        <dbReference type="Proteomes" id="UP001054945"/>
    </source>
</evidence>
<dbReference type="GO" id="GO:0005802">
    <property type="term" value="C:trans-Golgi network"/>
    <property type="evidence" value="ECO:0007669"/>
    <property type="project" value="TreeGrafter"/>
</dbReference>
<dbReference type="GO" id="GO:0005768">
    <property type="term" value="C:endosome"/>
    <property type="evidence" value="ECO:0007669"/>
    <property type="project" value="TreeGrafter"/>
</dbReference>
<dbReference type="AlphaFoldDB" id="A0AAV4W7H0"/>
<dbReference type="Proteomes" id="UP001054945">
    <property type="component" value="Unassembled WGS sequence"/>
</dbReference>
<name>A0AAV4W7H0_CAEEX</name>
<dbReference type="PANTHER" id="PTHR14042">
    <property type="entry name" value="DOPEY-RELATED"/>
    <property type="match status" value="1"/>
</dbReference>
<dbReference type="GO" id="GO:0005829">
    <property type="term" value="C:cytosol"/>
    <property type="evidence" value="ECO:0007669"/>
    <property type="project" value="GOC"/>
</dbReference>
<gene>
    <name evidence="2" type="ORF">CEXT_198061</name>
</gene>
<keyword evidence="3" id="KW-1185">Reference proteome</keyword>